<accession>A0A368Y0M4</accession>
<comment type="caution">
    <text evidence="1">The sequence shown here is derived from an EMBL/GenBank/DDBJ whole genome shotgun (WGS) entry which is preliminary data.</text>
</comment>
<dbReference type="Proteomes" id="UP000252884">
    <property type="component" value="Unassembled WGS sequence"/>
</dbReference>
<keyword evidence="2" id="KW-1185">Reference proteome</keyword>
<name>A0A368Y0M4_9BURK</name>
<reference evidence="1 2" key="1">
    <citation type="submission" date="2018-07" db="EMBL/GenBank/DDBJ databases">
        <title>Genomic Encyclopedia of Type Strains, Phase IV (KMG-IV): sequencing the most valuable type-strain genomes for metagenomic binning, comparative biology and taxonomic classification.</title>
        <authorList>
            <person name="Goeker M."/>
        </authorList>
    </citation>
    <scope>NUCLEOTIDE SEQUENCE [LARGE SCALE GENOMIC DNA]</scope>
    <source>
        <strain evidence="1 2">DSM 21634</strain>
    </source>
</reference>
<dbReference type="EMBL" id="QPJK01000002">
    <property type="protein sequence ID" value="RCW73841.1"/>
    <property type="molecule type" value="Genomic_DNA"/>
</dbReference>
<gene>
    <name evidence="1" type="ORF">DES41_102155</name>
</gene>
<organism evidence="1 2">
    <name type="scientific">Pseudorhodoferax soli</name>
    <dbReference type="NCBI Taxonomy" id="545864"/>
    <lineage>
        <taxon>Bacteria</taxon>
        <taxon>Pseudomonadati</taxon>
        <taxon>Pseudomonadota</taxon>
        <taxon>Betaproteobacteria</taxon>
        <taxon>Burkholderiales</taxon>
        <taxon>Comamonadaceae</taxon>
    </lineage>
</organism>
<evidence type="ECO:0000313" key="2">
    <source>
        <dbReference type="Proteomes" id="UP000252884"/>
    </source>
</evidence>
<dbReference type="OrthoDB" id="10001974at2"/>
<proteinExistence type="predicted"/>
<dbReference type="RefSeq" id="WP_114467007.1">
    <property type="nucleotide sequence ID" value="NZ_QPJK01000002.1"/>
</dbReference>
<protein>
    <submittedName>
        <fullName evidence="1">Uncharacterized protein</fullName>
    </submittedName>
</protein>
<evidence type="ECO:0000313" key="1">
    <source>
        <dbReference type="EMBL" id="RCW73841.1"/>
    </source>
</evidence>
<sequence>MSTATVETPWHADLSEDQDNARKLAHASVCDIEHLCADLLERANDRLGSEELSDSAWCARIRMFATRIKDLNSLVMSHLDEDSVQLREAHRMVYGRFPHEGEAL</sequence>
<dbReference type="AlphaFoldDB" id="A0A368Y0M4"/>